<dbReference type="InterPro" id="IPR001173">
    <property type="entry name" value="Glyco_trans_2-like"/>
</dbReference>
<evidence type="ECO:0000313" key="3">
    <source>
        <dbReference type="Proteomes" id="UP000002274"/>
    </source>
</evidence>
<organism evidence="2 3">
    <name type="scientific">Prochlorococcus marinus (strain MIT 9303)</name>
    <dbReference type="NCBI Taxonomy" id="59922"/>
    <lineage>
        <taxon>Bacteria</taxon>
        <taxon>Bacillati</taxon>
        <taxon>Cyanobacteriota</taxon>
        <taxon>Cyanophyceae</taxon>
        <taxon>Synechococcales</taxon>
        <taxon>Prochlorococcaceae</taxon>
        <taxon>Prochlorococcus</taxon>
    </lineage>
</organism>
<dbReference type="Pfam" id="PF00535">
    <property type="entry name" value="Glycos_transf_2"/>
    <property type="match status" value="1"/>
</dbReference>
<proteinExistence type="predicted"/>
<dbReference type="STRING" id="59922.P9303_01481"/>
<dbReference type="InterPro" id="IPR029044">
    <property type="entry name" value="Nucleotide-diphossugar_trans"/>
</dbReference>
<dbReference type="CAZy" id="GT2">
    <property type="family name" value="Glycosyltransferase Family 2"/>
</dbReference>
<dbReference type="SUPFAM" id="SSF53448">
    <property type="entry name" value="Nucleotide-diphospho-sugar transferases"/>
    <property type="match status" value="1"/>
</dbReference>
<dbReference type="AlphaFoldDB" id="A2C5Z3"/>
<reference evidence="2 3" key="1">
    <citation type="journal article" date="2007" name="PLoS Genet.">
        <title>Patterns and implications of gene gain and loss in the evolution of Prochlorococcus.</title>
        <authorList>
            <person name="Kettler G.C."/>
            <person name="Martiny A.C."/>
            <person name="Huang K."/>
            <person name="Zucker J."/>
            <person name="Coleman M.L."/>
            <person name="Rodrigue S."/>
            <person name="Chen F."/>
            <person name="Lapidus A."/>
            <person name="Ferriera S."/>
            <person name="Johnson J."/>
            <person name="Steglich C."/>
            <person name="Church G.M."/>
            <person name="Richardson P."/>
            <person name="Chisholm S.W."/>
        </authorList>
    </citation>
    <scope>NUCLEOTIDE SEQUENCE [LARGE SCALE GENOMIC DNA]</scope>
    <source>
        <strain evidence="2 3">MIT 9303</strain>
    </source>
</reference>
<evidence type="ECO:0000313" key="2">
    <source>
        <dbReference type="EMBL" id="ABM76903.1"/>
    </source>
</evidence>
<gene>
    <name evidence="2" type="ordered locus">P9303_01481</name>
</gene>
<evidence type="ECO:0000259" key="1">
    <source>
        <dbReference type="Pfam" id="PF00535"/>
    </source>
</evidence>
<dbReference type="EMBL" id="CP000554">
    <property type="protein sequence ID" value="ABM76903.1"/>
    <property type="molecule type" value="Genomic_DNA"/>
</dbReference>
<dbReference type="Proteomes" id="UP000002274">
    <property type="component" value="Chromosome"/>
</dbReference>
<protein>
    <recommendedName>
        <fullName evidence="1">Glycosyltransferase 2-like domain-containing protein</fullName>
    </recommendedName>
</protein>
<dbReference type="Gene3D" id="3.90.550.10">
    <property type="entry name" value="Spore Coat Polysaccharide Biosynthesis Protein SpsA, Chain A"/>
    <property type="match status" value="1"/>
</dbReference>
<feature type="domain" description="Glycosyltransferase 2-like" evidence="1">
    <location>
        <begin position="23"/>
        <end position="140"/>
    </location>
</feature>
<dbReference type="HOGENOM" id="CLU_806223_0_0_3"/>
<sequence length="344" mass="39111">MQSACWRKKHNRKMSLLSKPLTIWIPTFRRPRQLSRLLNNFDQLGIIDFADVLISDNDPEGPLASAIANGDGDLPLHVRYRCNSANLSAGVNFLRAFECCTTPWLMIVGDDDWFKSGAADQIQDLIASLRDDIAAVKFDSSLFGSQPVCVSSGLGDYVEQLSPRNYPDAFNNLCLISNWLFRTDSYRPYLSSAYLGYSSKISHLFPALQACVRDDAKLMFSHLQPVEHGVSDASWPKAATWFEMVITLASFSGFIDSQNRYALLKLLLHSDWRRNIAKCLRVQHFYGDQILGLDSWRIHVHLALISAGYLQALLLSWPLLLLPYRWWPRSLRNKLGDPGSIERW</sequence>
<dbReference type="KEGG" id="pmf:P9303_01481"/>
<name>A2C5Z3_PROM3</name>
<accession>A2C5Z3</accession>